<reference evidence="3" key="1">
    <citation type="submission" date="2017-01" db="EMBL/GenBank/DDBJ databases">
        <authorList>
            <person name="Varghese N."/>
            <person name="Submissions S."/>
        </authorList>
    </citation>
    <scope>NUCLEOTIDE SEQUENCE [LARGE SCALE GENOMIC DNA]</scope>
    <source>
        <strain evidence="3">DSM 18017</strain>
    </source>
</reference>
<dbReference type="SUPFAM" id="SSF56634">
    <property type="entry name" value="Heme-dependent catalase-like"/>
    <property type="match status" value="1"/>
</dbReference>
<protein>
    <recommendedName>
        <fullName evidence="4">Catalase</fullName>
    </recommendedName>
</protein>
<keyword evidence="3" id="KW-1185">Reference proteome</keyword>
<accession>A0A1N7KH21</accession>
<dbReference type="CDD" id="cd08152">
    <property type="entry name" value="y4iL_like"/>
    <property type="match status" value="1"/>
</dbReference>
<gene>
    <name evidence="2" type="ORF">SAMN05421786_101475</name>
</gene>
<dbReference type="InterPro" id="IPR020835">
    <property type="entry name" value="Catalase_sf"/>
</dbReference>
<evidence type="ECO:0008006" key="4">
    <source>
        <dbReference type="Google" id="ProtNLM"/>
    </source>
</evidence>
<name>A0A1N7KH21_9FLAO</name>
<proteinExistence type="predicted"/>
<evidence type="ECO:0000256" key="1">
    <source>
        <dbReference type="SAM" id="MobiDB-lite"/>
    </source>
</evidence>
<evidence type="ECO:0000313" key="2">
    <source>
        <dbReference type="EMBL" id="SIS60898.1"/>
    </source>
</evidence>
<dbReference type="GO" id="GO:0020037">
    <property type="term" value="F:heme binding"/>
    <property type="evidence" value="ECO:0007669"/>
    <property type="project" value="InterPro"/>
</dbReference>
<organism evidence="2 3">
    <name type="scientific">Chryseobacterium ureilyticum</name>
    <dbReference type="NCBI Taxonomy" id="373668"/>
    <lineage>
        <taxon>Bacteria</taxon>
        <taxon>Pseudomonadati</taxon>
        <taxon>Bacteroidota</taxon>
        <taxon>Flavobacteriia</taxon>
        <taxon>Flavobacteriales</taxon>
        <taxon>Weeksellaceae</taxon>
        <taxon>Chryseobacterium group</taxon>
        <taxon>Chryseobacterium</taxon>
    </lineage>
</organism>
<dbReference type="Gene3D" id="2.40.180.10">
    <property type="entry name" value="Catalase core domain"/>
    <property type="match status" value="1"/>
</dbReference>
<dbReference type="EMBL" id="FTOL01000001">
    <property type="protein sequence ID" value="SIS60898.1"/>
    <property type="molecule type" value="Genomic_DNA"/>
</dbReference>
<dbReference type="Proteomes" id="UP000186744">
    <property type="component" value="Unassembled WGS sequence"/>
</dbReference>
<dbReference type="STRING" id="373668.SAMN05421786_101475"/>
<dbReference type="AlphaFoldDB" id="A0A1N7KH21"/>
<dbReference type="OrthoDB" id="336698at2"/>
<sequence>MEYVKYDYKLEEIPENFEEYINKINKDIVDYIRNTPQLSRAHNYTRDAHANGYAALKAEVEILPNLPEELAQGIYKNAGKHEAVVRFSNGSSRVLPDKLSGNAQGFALKIFGIEGEKVAPGEESSPNVDFNLINNPVFFCNTAEHYVFISKLFLKITDFFEKGALGKLEFASIWVTENKKAFPNFEALKELAALKTFEKIPSINSFLYEYYSMGAVRHGDYMAKVRIEPTDETKNLIIDKDIDIDSEDWPYRKAIIKEIAKNDLTFNLQIQLCNDLKKMPINDLTEEWSQELSPFRTVAKIKIFKQEVPEDGNFNVMDNLSFTPFRTLEENRPIGNLQSTRRSAYVTSSTTRHELNNKKRKEPNNLQEAFDEKFYQK</sequence>
<dbReference type="RefSeq" id="WP_076549606.1">
    <property type="nucleotide sequence ID" value="NZ_FTOL01000001.1"/>
</dbReference>
<evidence type="ECO:0000313" key="3">
    <source>
        <dbReference type="Proteomes" id="UP000186744"/>
    </source>
</evidence>
<feature type="region of interest" description="Disordered" evidence="1">
    <location>
        <begin position="342"/>
        <end position="368"/>
    </location>
</feature>